<dbReference type="AlphaFoldDB" id="A0A1G7R8Y7"/>
<proteinExistence type="predicted"/>
<gene>
    <name evidence="1" type="ORF">SAMN05421505_101308</name>
</gene>
<evidence type="ECO:0000313" key="2">
    <source>
        <dbReference type="Proteomes" id="UP000198923"/>
    </source>
</evidence>
<reference evidence="1 2" key="1">
    <citation type="submission" date="2016-10" db="EMBL/GenBank/DDBJ databases">
        <authorList>
            <person name="de Groot N.N."/>
        </authorList>
    </citation>
    <scope>NUCLEOTIDE SEQUENCE [LARGE SCALE GENOMIC DNA]</scope>
    <source>
        <strain evidence="1 2">CPCC 201354</strain>
    </source>
</reference>
<sequence>MLTFLRQYFDWQLERDMRIATLAGAAASVGIALTMLSAPASATAQGGTTAPQAVSAAGAATSAVDAQAVKRASIKCTSPRGKKTNYSWGTGSWNSTTVYFNNHCSHKVKAKLHFKSQSGRENATKCLNTNGGTNGKKKFSMTRYQLVKITKGC</sequence>
<name>A0A1G7R8Y7_9ACTN</name>
<protein>
    <submittedName>
        <fullName evidence="1">Uncharacterized protein</fullName>
    </submittedName>
</protein>
<evidence type="ECO:0000313" key="1">
    <source>
        <dbReference type="EMBL" id="SDG07238.1"/>
    </source>
</evidence>
<accession>A0A1G7R8Y7</accession>
<organism evidence="1 2">
    <name type="scientific">Sinosporangium album</name>
    <dbReference type="NCBI Taxonomy" id="504805"/>
    <lineage>
        <taxon>Bacteria</taxon>
        <taxon>Bacillati</taxon>
        <taxon>Actinomycetota</taxon>
        <taxon>Actinomycetes</taxon>
        <taxon>Streptosporangiales</taxon>
        <taxon>Streptosporangiaceae</taxon>
        <taxon>Sinosporangium</taxon>
    </lineage>
</organism>
<dbReference type="EMBL" id="FNCN01000001">
    <property type="protein sequence ID" value="SDG07238.1"/>
    <property type="molecule type" value="Genomic_DNA"/>
</dbReference>
<keyword evidence="2" id="KW-1185">Reference proteome</keyword>
<dbReference type="Proteomes" id="UP000198923">
    <property type="component" value="Unassembled WGS sequence"/>
</dbReference>